<organism evidence="1 2">
    <name type="scientific">Rhizoctonia solani</name>
    <dbReference type="NCBI Taxonomy" id="456999"/>
    <lineage>
        <taxon>Eukaryota</taxon>
        <taxon>Fungi</taxon>
        <taxon>Dikarya</taxon>
        <taxon>Basidiomycota</taxon>
        <taxon>Agaricomycotina</taxon>
        <taxon>Agaricomycetes</taxon>
        <taxon>Cantharellales</taxon>
        <taxon>Ceratobasidiaceae</taxon>
        <taxon>Rhizoctonia</taxon>
    </lineage>
</organism>
<dbReference type="Proteomes" id="UP000663831">
    <property type="component" value="Unassembled WGS sequence"/>
</dbReference>
<evidence type="ECO:0000313" key="1">
    <source>
        <dbReference type="EMBL" id="CAE6452725.1"/>
    </source>
</evidence>
<dbReference type="AlphaFoldDB" id="A0A8H3BCV1"/>
<evidence type="ECO:0000313" key="2">
    <source>
        <dbReference type="Proteomes" id="UP000663831"/>
    </source>
</evidence>
<accession>A0A8H3BCV1</accession>
<proteinExistence type="predicted"/>
<name>A0A8H3BCV1_9AGAM</name>
<reference evidence="1" key="1">
    <citation type="submission" date="2021-01" db="EMBL/GenBank/DDBJ databases">
        <authorList>
            <person name="Kaushik A."/>
        </authorList>
    </citation>
    <scope>NUCLEOTIDE SEQUENCE</scope>
    <source>
        <strain evidence="1">AG3-1AP</strain>
    </source>
</reference>
<dbReference type="EMBL" id="CAJMWV010002051">
    <property type="protein sequence ID" value="CAE6452725.1"/>
    <property type="molecule type" value="Genomic_DNA"/>
</dbReference>
<gene>
    <name evidence="1" type="ORF">RDB_LOCUS68579</name>
</gene>
<dbReference type="Gene3D" id="2.60.110.10">
    <property type="entry name" value="Thaumatin"/>
    <property type="match status" value="1"/>
</dbReference>
<dbReference type="OrthoDB" id="3197284at2759"/>
<dbReference type="InterPro" id="IPR037176">
    <property type="entry name" value="Osmotin/thaumatin-like_sf"/>
</dbReference>
<sequence length="123" mass="13081">MRVIDAFTSLAASMFFAPAPAPQANHQITLRNNCGFGVDLRLSNWPGHPAYNGPPIGHIAAHSSKSINVPNGWDGRICDAAGGCGGGDCYGKCSMTEFNMNSNGKNYYDISNIQAFTVASIRL</sequence>
<protein>
    <submittedName>
        <fullName evidence="1">Uncharacterized protein</fullName>
    </submittedName>
</protein>
<comment type="caution">
    <text evidence="1">The sequence shown here is derived from an EMBL/GenBank/DDBJ whole genome shotgun (WGS) entry which is preliminary data.</text>
</comment>
<dbReference type="SUPFAM" id="SSF49870">
    <property type="entry name" value="Osmotin, thaumatin-like protein"/>
    <property type="match status" value="1"/>
</dbReference>